<protein>
    <submittedName>
        <fullName evidence="2">Alpha/beta hydrolase</fullName>
    </submittedName>
</protein>
<evidence type="ECO:0000313" key="2">
    <source>
        <dbReference type="EMBL" id="KGR84802.1"/>
    </source>
</evidence>
<dbReference type="InterPro" id="IPR051044">
    <property type="entry name" value="MAG_DAG_Lipase"/>
</dbReference>
<evidence type="ECO:0000259" key="1">
    <source>
        <dbReference type="Pfam" id="PF12146"/>
    </source>
</evidence>
<organism evidence="2 3">
    <name type="scientific">Lysinibacillus odysseyi 34hs-1 = NBRC 100172</name>
    <dbReference type="NCBI Taxonomy" id="1220589"/>
    <lineage>
        <taxon>Bacteria</taxon>
        <taxon>Bacillati</taxon>
        <taxon>Bacillota</taxon>
        <taxon>Bacilli</taxon>
        <taxon>Bacillales</taxon>
        <taxon>Bacillaceae</taxon>
        <taxon>Lysinibacillus</taxon>
    </lineage>
</organism>
<dbReference type="InterPro" id="IPR029058">
    <property type="entry name" value="AB_hydrolase_fold"/>
</dbReference>
<dbReference type="Proteomes" id="UP000030437">
    <property type="component" value="Unassembled WGS sequence"/>
</dbReference>
<dbReference type="Gene3D" id="3.40.50.1820">
    <property type="entry name" value="alpha/beta hydrolase"/>
    <property type="match status" value="1"/>
</dbReference>
<dbReference type="InterPro" id="IPR022742">
    <property type="entry name" value="Hydrolase_4"/>
</dbReference>
<dbReference type="AlphaFoldDB" id="A0A0A3JCS8"/>
<dbReference type="Pfam" id="PF12146">
    <property type="entry name" value="Hydrolase_4"/>
    <property type="match status" value="1"/>
</dbReference>
<reference evidence="2 3" key="1">
    <citation type="submission" date="2014-02" db="EMBL/GenBank/DDBJ databases">
        <title>Draft genome sequence of Lysinibacillus odysseyi NBRC 100172.</title>
        <authorList>
            <person name="Zhang F."/>
            <person name="Wang G."/>
            <person name="Zhang L."/>
        </authorList>
    </citation>
    <scope>NUCLEOTIDE SEQUENCE [LARGE SCALE GENOMIC DNA]</scope>
    <source>
        <strain evidence="2 3">NBRC 100172</strain>
    </source>
</reference>
<keyword evidence="3" id="KW-1185">Reference proteome</keyword>
<gene>
    <name evidence="2" type="ORF">CD32_10090</name>
</gene>
<dbReference type="STRING" id="1220589.CD32_10090"/>
<proteinExistence type="predicted"/>
<comment type="caution">
    <text evidence="2">The sequence shown here is derived from an EMBL/GenBank/DDBJ whole genome shotgun (WGS) entry which is preliminary data.</text>
</comment>
<dbReference type="SUPFAM" id="SSF53474">
    <property type="entry name" value="alpha/beta-Hydrolases"/>
    <property type="match status" value="1"/>
</dbReference>
<name>A0A0A3JCS8_9BACI</name>
<accession>A0A0A3JCS8</accession>
<keyword evidence="2" id="KW-0378">Hydrolase</keyword>
<dbReference type="GO" id="GO:0016787">
    <property type="term" value="F:hydrolase activity"/>
    <property type="evidence" value="ECO:0007669"/>
    <property type="project" value="UniProtKB-KW"/>
</dbReference>
<dbReference type="EMBL" id="JPVP01000055">
    <property type="protein sequence ID" value="KGR84802.1"/>
    <property type="molecule type" value="Genomic_DNA"/>
</dbReference>
<evidence type="ECO:0000313" key="3">
    <source>
        <dbReference type="Proteomes" id="UP000030437"/>
    </source>
</evidence>
<feature type="domain" description="Serine aminopeptidase S33" evidence="1">
    <location>
        <begin position="27"/>
        <end position="291"/>
    </location>
</feature>
<sequence length="309" mass="34743">MARQEKFFKMSDGQEVYAAIYEPKRTPVRGHVHILHGMAEHGARYDAYAEVLAEIGYFVSLHDHRGHGKTVDRGGQLGFFSERKGFERVVRDVFEVTQLVRKGRDLPPMILFGHSMGSFIARRYAQLFSSTIKALILCGTGTSTPMHAVGNRVANMLALTKGKKVRSEFMTEMSFGSFNKSILNPNTAYDWLSRDTSAVQTYIEDPKCGFTPTNQFFADLTYGIQLVGKPSENARIRHDLPVLLISGSADPVGNYGKGVFKVAEQLREAGLENVCVHIFEGLRHEILNETNKEQVYDVIIRWLKHGQTI</sequence>
<dbReference type="RefSeq" id="WP_036154153.1">
    <property type="nucleotide sequence ID" value="NZ_AVCX01000006.1"/>
</dbReference>
<dbReference type="eggNOG" id="COG2267">
    <property type="taxonomic scope" value="Bacteria"/>
</dbReference>
<dbReference type="PANTHER" id="PTHR11614">
    <property type="entry name" value="PHOSPHOLIPASE-RELATED"/>
    <property type="match status" value="1"/>
</dbReference>